<evidence type="ECO:0000256" key="1">
    <source>
        <dbReference type="ARBA" id="ARBA00023267"/>
    </source>
</evidence>
<dbReference type="RefSeq" id="WP_281834814.1">
    <property type="nucleotide sequence ID" value="NZ_BSDY01000006.1"/>
</dbReference>
<name>A0A9W6LM55_9FUSO</name>
<feature type="domain" description="Lipoyl-binding" evidence="2">
    <location>
        <begin position="62"/>
        <end position="134"/>
    </location>
</feature>
<dbReference type="AlphaFoldDB" id="A0A9W6LM55"/>
<gene>
    <name evidence="3" type="ORF">PM10SUCC1_14950</name>
</gene>
<dbReference type="PANTHER" id="PTHR45266:SF3">
    <property type="entry name" value="OXALOACETATE DECARBOXYLASE ALPHA CHAIN"/>
    <property type="match status" value="1"/>
</dbReference>
<dbReference type="PANTHER" id="PTHR45266">
    <property type="entry name" value="OXALOACETATE DECARBOXYLASE ALPHA CHAIN"/>
    <property type="match status" value="1"/>
</dbReference>
<keyword evidence="1" id="KW-0092">Biotin</keyword>
<proteinExistence type="predicted"/>
<evidence type="ECO:0000313" key="4">
    <source>
        <dbReference type="Proteomes" id="UP001144471"/>
    </source>
</evidence>
<comment type="caution">
    <text evidence="3">The sequence shown here is derived from an EMBL/GenBank/DDBJ whole genome shotgun (WGS) entry which is preliminary data.</text>
</comment>
<keyword evidence="4" id="KW-1185">Reference proteome</keyword>
<organism evidence="3 4">
    <name type="scientific">Propionigenium maris DSM 9537</name>
    <dbReference type="NCBI Taxonomy" id="1123000"/>
    <lineage>
        <taxon>Bacteria</taxon>
        <taxon>Fusobacteriati</taxon>
        <taxon>Fusobacteriota</taxon>
        <taxon>Fusobacteriia</taxon>
        <taxon>Fusobacteriales</taxon>
        <taxon>Fusobacteriaceae</taxon>
        <taxon>Propionigenium</taxon>
    </lineage>
</organism>
<dbReference type="Pfam" id="PF00364">
    <property type="entry name" value="Biotin_lipoyl"/>
    <property type="match status" value="1"/>
</dbReference>
<evidence type="ECO:0000313" key="3">
    <source>
        <dbReference type="EMBL" id="GLI55981.1"/>
    </source>
</evidence>
<dbReference type="InterPro" id="IPR000089">
    <property type="entry name" value="Biotin_lipoyl"/>
</dbReference>
<dbReference type="InterPro" id="IPR050709">
    <property type="entry name" value="Biotin_Carboxyl_Carrier/Decarb"/>
</dbReference>
<dbReference type="SUPFAM" id="SSF51230">
    <property type="entry name" value="Single hybrid motif"/>
    <property type="match status" value="1"/>
</dbReference>
<reference evidence="3" key="1">
    <citation type="submission" date="2022-12" db="EMBL/GenBank/DDBJ databases">
        <title>Reference genome sequencing for broad-spectrum identification of bacterial and archaeal isolates by mass spectrometry.</title>
        <authorList>
            <person name="Sekiguchi Y."/>
            <person name="Tourlousse D.M."/>
        </authorList>
    </citation>
    <scope>NUCLEOTIDE SEQUENCE</scope>
    <source>
        <strain evidence="3">10succ1</strain>
    </source>
</reference>
<sequence>MNKDLNSVEELMKILTDTNLTNISFEEEGFKVEIKRSNVVAAPVEEVAVEEVAEAVAPAYKEVKSENVGKFYYVDKAGNPMVKVGDRVKKNQEIGYIATIGVKSSVKSTFDGVVKEILLDNGSIADFGKTLIKIEAE</sequence>
<dbReference type="EMBL" id="BSDY01000006">
    <property type="protein sequence ID" value="GLI55981.1"/>
    <property type="molecule type" value="Genomic_DNA"/>
</dbReference>
<dbReference type="Proteomes" id="UP001144471">
    <property type="component" value="Unassembled WGS sequence"/>
</dbReference>
<dbReference type="InterPro" id="IPR011053">
    <property type="entry name" value="Single_hybrid_motif"/>
</dbReference>
<dbReference type="Gene3D" id="2.40.50.100">
    <property type="match status" value="1"/>
</dbReference>
<protein>
    <recommendedName>
        <fullName evidence="2">Lipoyl-binding domain-containing protein</fullName>
    </recommendedName>
</protein>
<evidence type="ECO:0000259" key="2">
    <source>
        <dbReference type="Pfam" id="PF00364"/>
    </source>
</evidence>
<accession>A0A9W6LM55</accession>